<feature type="domain" description="HIT" evidence="2">
    <location>
        <begin position="34"/>
        <end position="103"/>
    </location>
</feature>
<dbReference type="SUPFAM" id="SSF54197">
    <property type="entry name" value="HIT-like"/>
    <property type="match status" value="1"/>
</dbReference>
<proteinExistence type="predicted"/>
<dbReference type="PROSITE" id="PS51084">
    <property type="entry name" value="HIT_2"/>
    <property type="match status" value="1"/>
</dbReference>
<dbReference type="InterPro" id="IPR011146">
    <property type="entry name" value="HIT-like"/>
</dbReference>
<dbReference type="OrthoDB" id="9799145at2"/>
<dbReference type="AlphaFoldDB" id="A0A3E0H521"/>
<keyword evidence="4" id="KW-1185">Reference proteome</keyword>
<keyword evidence="3" id="KW-0378">Hydrolase</keyword>
<comment type="caution">
    <text evidence="3">The sequence shown here is derived from an EMBL/GenBank/DDBJ whole genome shotgun (WGS) entry which is preliminary data.</text>
</comment>
<evidence type="ECO:0000313" key="4">
    <source>
        <dbReference type="Proteomes" id="UP000256774"/>
    </source>
</evidence>
<evidence type="ECO:0000256" key="1">
    <source>
        <dbReference type="PROSITE-ProRule" id="PRU00464"/>
    </source>
</evidence>
<evidence type="ECO:0000259" key="2">
    <source>
        <dbReference type="PROSITE" id="PS51084"/>
    </source>
</evidence>
<dbReference type="Gene3D" id="3.30.428.10">
    <property type="entry name" value="HIT-like"/>
    <property type="match status" value="1"/>
</dbReference>
<name>A0A3E0H521_9GAMM</name>
<dbReference type="InterPro" id="IPR026026">
    <property type="entry name" value="HIT_Hint"/>
</dbReference>
<evidence type="ECO:0000313" key="3">
    <source>
        <dbReference type="EMBL" id="REH37720.1"/>
    </source>
</evidence>
<dbReference type="RefSeq" id="WP_116208333.1">
    <property type="nucleotide sequence ID" value="NZ_QUNR01000003.1"/>
</dbReference>
<dbReference type="GO" id="GO:0016787">
    <property type="term" value="F:hydrolase activity"/>
    <property type="evidence" value="ECO:0007669"/>
    <property type="project" value="UniProtKB-KW"/>
</dbReference>
<protein>
    <submittedName>
        <fullName evidence="3">Diadenosine tetraphosphate (Ap4A) HIT family hydrolase</fullName>
    </submittedName>
</protein>
<reference evidence="3 4" key="1">
    <citation type="submission" date="2018-08" db="EMBL/GenBank/DDBJ databases">
        <title>Genomic Encyclopedia of Type Strains, Phase IV (KMG-IV): sequencing the most valuable type-strain genomes for metagenomic binning, comparative biology and taxonomic classification.</title>
        <authorList>
            <person name="Goeker M."/>
        </authorList>
    </citation>
    <scope>NUCLEOTIDE SEQUENCE [LARGE SCALE GENOMIC DNA]</scope>
    <source>
        <strain evidence="3 4">DSM 26022</strain>
    </source>
</reference>
<dbReference type="PIRSF" id="PIRSF000714">
    <property type="entry name" value="HIT"/>
    <property type="match status" value="1"/>
</dbReference>
<dbReference type="InterPro" id="IPR036265">
    <property type="entry name" value="HIT-like_sf"/>
</dbReference>
<comment type="caution">
    <text evidence="1">Lacks conserved residue(s) required for the propagation of feature annotation.</text>
</comment>
<organism evidence="3 4">
    <name type="scientific">Paraperlucidibaca baekdonensis</name>
    <dbReference type="NCBI Taxonomy" id="748120"/>
    <lineage>
        <taxon>Bacteria</taxon>
        <taxon>Pseudomonadati</taxon>
        <taxon>Pseudomonadota</taxon>
        <taxon>Gammaproteobacteria</taxon>
        <taxon>Moraxellales</taxon>
        <taxon>Moraxellaceae</taxon>
        <taxon>Paraperlucidibaca</taxon>
    </lineage>
</organism>
<dbReference type="Pfam" id="PF01230">
    <property type="entry name" value="HIT"/>
    <property type="match status" value="1"/>
</dbReference>
<sequence>MFTLDARLANDTIALGDFPLCRCLLMNDAQYPWLILVPRHADLREVHELSPDDQSQLLRESSWLSAALQQAFAAEKMNVANLGNVVAQLHWHIVVRHQTDAAWPGPIWGKHPAQRYTAEALTERLQALQALLATAPAFTPAP</sequence>
<dbReference type="Proteomes" id="UP000256774">
    <property type="component" value="Unassembled WGS sequence"/>
</dbReference>
<accession>A0A3E0H521</accession>
<gene>
    <name evidence="3" type="ORF">DFR26_1501</name>
</gene>
<dbReference type="EMBL" id="QUNR01000003">
    <property type="protein sequence ID" value="REH37720.1"/>
    <property type="molecule type" value="Genomic_DNA"/>
</dbReference>